<comment type="caution">
    <text evidence="2">The sequence shown here is derived from an EMBL/GenBank/DDBJ whole genome shotgun (WGS) entry which is preliminary data.</text>
</comment>
<organism evidence="2 3">
    <name type="scientific">Pseudomonas frederiksbergensis</name>
    <dbReference type="NCBI Taxonomy" id="104087"/>
    <lineage>
        <taxon>Bacteria</taxon>
        <taxon>Pseudomonadati</taxon>
        <taxon>Pseudomonadota</taxon>
        <taxon>Gammaproteobacteria</taxon>
        <taxon>Pseudomonadales</taxon>
        <taxon>Pseudomonadaceae</taxon>
        <taxon>Pseudomonas</taxon>
    </lineage>
</organism>
<keyword evidence="1" id="KW-0812">Transmembrane</keyword>
<dbReference type="Proteomes" id="UP000030949">
    <property type="component" value="Unassembled WGS sequence"/>
</dbReference>
<keyword evidence="1" id="KW-0472">Membrane</keyword>
<evidence type="ECO:0000313" key="2">
    <source>
        <dbReference type="EMBL" id="KHK66696.1"/>
    </source>
</evidence>
<dbReference type="RefSeq" id="WP_039588686.1">
    <property type="nucleotide sequence ID" value="NZ_JQGJ02000002.1"/>
</dbReference>
<dbReference type="EMBL" id="JQGJ01000001">
    <property type="protein sequence ID" value="KHK66696.1"/>
    <property type="molecule type" value="Genomic_DNA"/>
</dbReference>
<evidence type="ECO:0000313" key="3">
    <source>
        <dbReference type="Proteomes" id="UP000030949"/>
    </source>
</evidence>
<dbReference type="OrthoDB" id="6893307at2"/>
<evidence type="ECO:0000256" key="1">
    <source>
        <dbReference type="SAM" id="Phobius"/>
    </source>
</evidence>
<accession>A0A0B1ZBX2</accession>
<sequence length="102" mass="11769">MKRSPLFTLLSSLGIAAGMILTAALIAWIGCTALGSFGGWQKALESIRPYLRWWRVLLYGVLFALWWDLLRRHRHRPQDRLRVKRAGTLGFLIFTCVELTRL</sequence>
<feature type="transmembrane region" description="Helical" evidence="1">
    <location>
        <begin position="7"/>
        <end position="30"/>
    </location>
</feature>
<dbReference type="PROSITE" id="PS51257">
    <property type="entry name" value="PROKAR_LIPOPROTEIN"/>
    <property type="match status" value="1"/>
</dbReference>
<feature type="transmembrane region" description="Helical" evidence="1">
    <location>
        <begin position="50"/>
        <end position="70"/>
    </location>
</feature>
<gene>
    <name evidence="2" type="ORF">JZ00_02315</name>
</gene>
<dbReference type="AlphaFoldDB" id="A0A0B1ZBX2"/>
<protein>
    <submittedName>
        <fullName evidence="2">Uncharacterized protein</fullName>
    </submittedName>
</protein>
<reference evidence="3" key="1">
    <citation type="submission" date="2015-03" db="EMBL/GenBank/DDBJ databases">
        <title>Pseudomonas frederiksbergensis hydrocarbon degrader.</title>
        <authorList>
            <person name="Brown L.M."/>
            <person name="Ruiz O.N."/>
            <person name="Mueller S."/>
            <person name="Gunasekera T.S."/>
        </authorList>
    </citation>
    <scope>NUCLEOTIDE SEQUENCE [LARGE SCALE GENOMIC DNA]</scope>
    <source>
        <strain evidence="3">SI8</strain>
    </source>
</reference>
<keyword evidence="1" id="KW-1133">Transmembrane helix</keyword>
<name>A0A0B1ZBX2_9PSED</name>
<proteinExistence type="predicted"/>